<dbReference type="EMBL" id="FQZN01000001">
    <property type="protein sequence ID" value="SHI36477.1"/>
    <property type="molecule type" value="Genomic_DNA"/>
</dbReference>
<dbReference type="Proteomes" id="UP000184192">
    <property type="component" value="Unassembled WGS sequence"/>
</dbReference>
<organism evidence="2 3">
    <name type="scientific">Bacteroides stercorirosoris</name>
    <dbReference type="NCBI Taxonomy" id="871324"/>
    <lineage>
        <taxon>Bacteria</taxon>
        <taxon>Pseudomonadati</taxon>
        <taxon>Bacteroidota</taxon>
        <taxon>Bacteroidia</taxon>
        <taxon>Bacteroidales</taxon>
        <taxon>Bacteroidaceae</taxon>
        <taxon>Bacteroides</taxon>
    </lineage>
</organism>
<dbReference type="eggNOG" id="COG3209">
    <property type="taxonomic scope" value="Bacteria"/>
</dbReference>
<keyword evidence="1" id="KW-0732">Signal</keyword>
<evidence type="ECO:0000256" key="1">
    <source>
        <dbReference type="SAM" id="SignalP"/>
    </source>
</evidence>
<evidence type="ECO:0000313" key="2">
    <source>
        <dbReference type="EMBL" id="SHI36477.1"/>
    </source>
</evidence>
<keyword evidence="3" id="KW-1185">Reference proteome</keyword>
<accession>A0A1M6AJ63</accession>
<reference evidence="3" key="1">
    <citation type="submission" date="2016-11" db="EMBL/GenBank/DDBJ databases">
        <authorList>
            <person name="Varghese N."/>
            <person name="Submissions S."/>
        </authorList>
    </citation>
    <scope>NUCLEOTIDE SEQUENCE [LARGE SCALE GENOMIC DNA]</scope>
    <source>
        <strain evidence="3">DSM 26884</strain>
    </source>
</reference>
<feature type="chain" id="PRO_5012296681" evidence="1">
    <location>
        <begin position="34"/>
        <end position="1229"/>
    </location>
</feature>
<sequence>MKKLQCFCNIKRVLQRSIAMICMACVIPTSLQAQITQKSDDYSLNRNPNNYSIATPNAATFNKYMDSPVDLYSGTAQVNIPVYTLKDGSVELPISLSYATSGIKVNEEAGWVGLGWMLDVGGCITRKVIGEIDRYNPEPYYKNVMAAYEQTGKLSNTTHIKGPWSSDMRLAMDWFLTEPSMRKAHYEGRFNPDVFCYSCPDGKGRFVIDSRNDSIYLLDRREDVKIEIMTERSFSNGQVVNALGSRLVGFKLTFPNGVAHNFTLMSVMSTNFPVYMGVQSEFYALSQTVYPNGQKVDYSYDTTAVNWGFSYGENLKSVILSSSVRVDNNQACGDNRVARSHSSRNFIDCTGREVNLTQIKTDNYEVHFVSSLRDDLPEVKKLDRIYVKSLAAVQPADTCCWDYRFSYDYFISEDSGNCWSKYASHLSVYRQKEHMLKRLKLNTVFATVGGQETEKYRFFYNAKTLPRKDSYAVDYWGYYNGQLNNTSFIPDIYYLMWHDPIQYQKIQDLPRDNSEPLSKAMRAYDFENSKASILTGVQYPTGGYSEIVYEPHHFVDYFVPTLLQTRTDLPMESLTIYDNNSFDDHGSDLYSTPKNHFYSFKEDKVVTVTLSLFRGKNTWKSVAAHRAYLYYIENDKPVQKDLSLKKECEALHIKEEINHQSLPSTTVSKSYKLTVKKGTGYFVVDLPDELGDQTIGSGTDARISMLIKYDNKVEGKRESEGAGVRIKEVNFYDSPSKGTCLQQISYEYVNPETNTCSGLLLNKLQFVNYYPGTYDKLGQYFTTACNFQKVESIACRSDKLELSGSNFFSSPYQASANVGYTYVKETKHKDGQEGYTWYKYHNEEPRMEEHSIPVYSPLNGSLLETAVYNAAKALVQKTQFAYEAPVYRYYFGMNFYDRINLFPELFYQSGWQCMAMSDNSDGASYYLRCNNFLFYAQMAFWQAGFENTYVGSINRLAMVVHPLNFHNIRLKEKRMWKDGVEICETYNYNLQTQQLKEKQIGLSDGSTLKITYTYPNDCPWGIYTTMTRKHCISPIVEEKKFKNGRLMESILTEYLQVSEGLYLPSVQHYSEITTPLVASTMTFSSAGRNKTVYPADNIMYHHYDKYGHILNLSVNNRESTYLWSYKGQYPVAEIDNVSYDTVKAALGSVTPENLSSMPIPNMDLLRSLRTKLPAAHVRIYEYKSPAGVSRAMLPNGNTVGYEYDSLNRLVKMKDYNGKTTGEYNYHYKP</sequence>
<gene>
    <name evidence="2" type="ORF">SAMN05444350_101279</name>
</gene>
<proteinExistence type="predicted"/>
<feature type="signal peptide" evidence="1">
    <location>
        <begin position="1"/>
        <end position="33"/>
    </location>
</feature>
<evidence type="ECO:0000313" key="3">
    <source>
        <dbReference type="Proteomes" id="UP000184192"/>
    </source>
</evidence>
<dbReference type="AlphaFoldDB" id="A0A1M6AJ63"/>
<name>A0A1M6AJ63_9BACE</name>
<protein>
    <submittedName>
        <fullName evidence="2">YD repeat-containing protein</fullName>
    </submittedName>
</protein>